<feature type="signal peptide" evidence="1">
    <location>
        <begin position="1"/>
        <end position="21"/>
    </location>
</feature>
<comment type="caution">
    <text evidence="2">The sequence shown here is derived from an EMBL/GenBank/DDBJ whole genome shotgun (WGS) entry which is preliminary data.</text>
</comment>
<feature type="chain" id="PRO_5027951441" evidence="1">
    <location>
        <begin position="22"/>
        <end position="205"/>
    </location>
</feature>
<evidence type="ECO:0000256" key="1">
    <source>
        <dbReference type="SAM" id="SignalP"/>
    </source>
</evidence>
<dbReference type="EMBL" id="DSUT01000190">
    <property type="protein sequence ID" value="HGK29083.1"/>
    <property type="molecule type" value="Genomic_DNA"/>
</dbReference>
<dbReference type="AlphaFoldDB" id="A0A7C4CCK6"/>
<name>A0A7C4CCK6_UNCW3</name>
<gene>
    <name evidence="2" type="ORF">ENS41_09100</name>
</gene>
<protein>
    <submittedName>
        <fullName evidence="2">Uncharacterized protein</fullName>
    </submittedName>
</protein>
<evidence type="ECO:0000313" key="2">
    <source>
        <dbReference type="EMBL" id="HGK29083.1"/>
    </source>
</evidence>
<reference evidence="2" key="1">
    <citation type="journal article" date="2020" name="mSystems">
        <title>Genome- and Community-Level Interaction Insights into Carbon Utilization and Element Cycling Functions of Hydrothermarchaeota in Hydrothermal Sediment.</title>
        <authorList>
            <person name="Zhou Z."/>
            <person name="Liu Y."/>
            <person name="Xu W."/>
            <person name="Pan J."/>
            <person name="Luo Z.H."/>
            <person name="Li M."/>
        </authorList>
    </citation>
    <scope>NUCLEOTIDE SEQUENCE [LARGE SCALE GENOMIC DNA]</scope>
    <source>
        <strain evidence="2">SpSt-488</strain>
    </source>
</reference>
<proteinExistence type="predicted"/>
<dbReference type="Gene3D" id="2.40.360.20">
    <property type="match status" value="1"/>
</dbReference>
<keyword evidence="1" id="KW-0732">Signal</keyword>
<dbReference type="PROSITE" id="PS51257">
    <property type="entry name" value="PROKAR_LIPOPROTEIN"/>
    <property type="match status" value="1"/>
</dbReference>
<sequence>MVRLLLMAAAGLAVWCGCAQRQPDYFPLVPGAARVMRISQKVVTSVGSSETTYVATVEVVRGERDVPAMGRVWVVESPSDSARFFYRRSGDSVFVIQPGRGGRPRPVLYLLLPLRVGKRWHDTGAEAAERVVEAQEDVSVPLGRFEGCYRVVTTHQEIDMRVATWFAPGVGVVKRERRLVWGADSLRREIERLEELVEYRLPKAE</sequence>
<accession>A0A7C4CCK6</accession>
<organism evidence="2">
    <name type="scientific">candidate division WOR-3 bacterium</name>
    <dbReference type="NCBI Taxonomy" id="2052148"/>
    <lineage>
        <taxon>Bacteria</taxon>
        <taxon>Bacteria division WOR-3</taxon>
    </lineage>
</organism>